<feature type="compositionally biased region" description="Polar residues" evidence="1">
    <location>
        <begin position="83"/>
        <end position="93"/>
    </location>
</feature>
<feature type="compositionally biased region" description="Polar residues" evidence="1">
    <location>
        <begin position="166"/>
        <end position="178"/>
    </location>
</feature>
<proteinExistence type="predicted"/>
<accession>A0ABP0DVB9</accession>
<dbReference type="EMBL" id="CAWUON010000064">
    <property type="protein sequence ID" value="CAK7270826.1"/>
    <property type="molecule type" value="Genomic_DNA"/>
</dbReference>
<feature type="region of interest" description="Disordered" evidence="1">
    <location>
        <begin position="54"/>
        <end position="102"/>
    </location>
</feature>
<feature type="region of interest" description="Disordered" evidence="1">
    <location>
        <begin position="123"/>
        <end position="148"/>
    </location>
</feature>
<feature type="region of interest" description="Disordered" evidence="1">
    <location>
        <begin position="1"/>
        <end position="20"/>
    </location>
</feature>
<feature type="compositionally biased region" description="Polar residues" evidence="1">
    <location>
        <begin position="360"/>
        <end position="372"/>
    </location>
</feature>
<feature type="region of interest" description="Disordered" evidence="1">
    <location>
        <begin position="388"/>
        <end position="470"/>
    </location>
</feature>
<keyword evidence="3" id="KW-1185">Reference proteome</keyword>
<feature type="region of interest" description="Disordered" evidence="1">
    <location>
        <begin position="162"/>
        <end position="374"/>
    </location>
</feature>
<evidence type="ECO:0000313" key="3">
    <source>
        <dbReference type="Proteomes" id="UP001642502"/>
    </source>
</evidence>
<protein>
    <submittedName>
        <fullName evidence="2">Uncharacterized protein</fullName>
    </submittedName>
</protein>
<comment type="caution">
    <text evidence="2">The sequence shown here is derived from an EMBL/GenBank/DDBJ whole genome shotgun (WGS) entry which is preliminary data.</text>
</comment>
<feature type="compositionally biased region" description="Basic and acidic residues" evidence="1">
    <location>
        <begin position="394"/>
        <end position="404"/>
    </location>
</feature>
<feature type="compositionally biased region" description="Basic and acidic residues" evidence="1">
    <location>
        <begin position="263"/>
        <end position="286"/>
    </location>
</feature>
<evidence type="ECO:0000256" key="1">
    <source>
        <dbReference type="SAM" id="MobiDB-lite"/>
    </source>
</evidence>
<organism evidence="2 3">
    <name type="scientific">Sporothrix epigloea</name>
    <dbReference type="NCBI Taxonomy" id="1892477"/>
    <lineage>
        <taxon>Eukaryota</taxon>
        <taxon>Fungi</taxon>
        <taxon>Dikarya</taxon>
        <taxon>Ascomycota</taxon>
        <taxon>Pezizomycotina</taxon>
        <taxon>Sordariomycetes</taxon>
        <taxon>Sordariomycetidae</taxon>
        <taxon>Ophiostomatales</taxon>
        <taxon>Ophiostomataceae</taxon>
        <taxon>Sporothrix</taxon>
    </lineage>
</organism>
<feature type="compositionally biased region" description="Basic and acidic residues" evidence="1">
    <location>
        <begin position="446"/>
        <end position="459"/>
    </location>
</feature>
<dbReference type="Proteomes" id="UP001642502">
    <property type="component" value="Unassembled WGS sequence"/>
</dbReference>
<feature type="compositionally biased region" description="Pro residues" evidence="1">
    <location>
        <begin position="179"/>
        <end position="189"/>
    </location>
</feature>
<name>A0ABP0DVB9_9PEZI</name>
<gene>
    <name evidence="2" type="ORF">SEPCBS119000_004283</name>
</gene>
<feature type="compositionally biased region" description="Low complexity" evidence="1">
    <location>
        <begin position="67"/>
        <end position="82"/>
    </location>
</feature>
<sequence>MTESRSTIYVDPGPPVPADTFREDRLAQALPLQRKLEIHLERKSLKESGDYLGVQGINPETGQLDVLTPTTGSKSTLSSGTSAVPSGSYQSSMERYEKDKERLRRQQSLIRWRRETGQWSSVAEPGLSPIEQSRDTTPTHPLTPPGTWASQAATAVWHSVRMSSPGWGSTSAASTTMPLSPPVPPPVPPKSMHGAHSRPGDVKTDNQSGHHSGSAALRKQETFLPQPSLSSPDPRSDMHWGLASTKLADDRDDKSGDFLQASARHEHAASEPPAEIRKGAAKRETSRAASTGPSLLEWTGRVSGKLASEKRKRRRPLLCSRAAGRHSKNKFKGGGSRDRHSTRSSGTGDGDEERSYFERLSSSATGQVSRGQQARVCMHTHHHHYWIRYPSTPKESDDRQEVYVHENGPGRESSSRADDETSVQAAGPQHKTLFDGFPPECETEQMVERDRPPSRDSHARYFIVEAPRSN</sequence>
<reference evidence="2 3" key="1">
    <citation type="submission" date="2024-01" db="EMBL/GenBank/DDBJ databases">
        <authorList>
            <person name="Allen C."/>
            <person name="Tagirdzhanova G."/>
        </authorList>
    </citation>
    <scope>NUCLEOTIDE SEQUENCE [LARGE SCALE GENOMIC DNA]</scope>
    <source>
        <strain evidence="2 3">CBS 119000</strain>
    </source>
</reference>
<evidence type="ECO:0000313" key="2">
    <source>
        <dbReference type="EMBL" id="CAK7270826.1"/>
    </source>
</evidence>
<feature type="compositionally biased region" description="Polar residues" evidence="1">
    <location>
        <begin position="223"/>
        <end position="233"/>
    </location>
</feature>
<feature type="compositionally biased region" description="Basic and acidic residues" evidence="1">
    <location>
        <begin position="247"/>
        <end position="256"/>
    </location>
</feature>